<dbReference type="EMBL" id="JAKKPZ010000002">
    <property type="protein sequence ID" value="KAI1725455.1"/>
    <property type="molecule type" value="Genomic_DNA"/>
</dbReference>
<dbReference type="AlphaFoldDB" id="A0AAD4NGR0"/>
<sequence length="68" mass="7424">MDRRLQRKNHAISSVGFLLLFGGKPARLSRSATTHTLFDSKRGSMALDNPKSIGVNSKTEDSGHRASL</sequence>
<evidence type="ECO:0000313" key="3">
    <source>
        <dbReference type="Proteomes" id="UP001201812"/>
    </source>
</evidence>
<comment type="caution">
    <text evidence="2">The sequence shown here is derived from an EMBL/GenBank/DDBJ whole genome shotgun (WGS) entry which is preliminary data.</text>
</comment>
<reference evidence="2" key="1">
    <citation type="submission" date="2022-01" db="EMBL/GenBank/DDBJ databases">
        <title>Genome Sequence Resource for Two Populations of Ditylenchus destructor, the Migratory Endoparasitic Phytonematode.</title>
        <authorList>
            <person name="Zhang H."/>
            <person name="Lin R."/>
            <person name="Xie B."/>
        </authorList>
    </citation>
    <scope>NUCLEOTIDE SEQUENCE</scope>
    <source>
        <strain evidence="2">BazhouSP</strain>
    </source>
</reference>
<evidence type="ECO:0000313" key="2">
    <source>
        <dbReference type="EMBL" id="KAI1725455.1"/>
    </source>
</evidence>
<organism evidence="2 3">
    <name type="scientific">Ditylenchus destructor</name>
    <dbReference type="NCBI Taxonomy" id="166010"/>
    <lineage>
        <taxon>Eukaryota</taxon>
        <taxon>Metazoa</taxon>
        <taxon>Ecdysozoa</taxon>
        <taxon>Nematoda</taxon>
        <taxon>Chromadorea</taxon>
        <taxon>Rhabditida</taxon>
        <taxon>Tylenchina</taxon>
        <taxon>Tylenchomorpha</taxon>
        <taxon>Sphaerularioidea</taxon>
        <taxon>Anguinidae</taxon>
        <taxon>Anguininae</taxon>
        <taxon>Ditylenchus</taxon>
    </lineage>
</organism>
<feature type="compositionally biased region" description="Basic and acidic residues" evidence="1">
    <location>
        <begin position="58"/>
        <end position="68"/>
    </location>
</feature>
<feature type="region of interest" description="Disordered" evidence="1">
    <location>
        <begin position="41"/>
        <end position="68"/>
    </location>
</feature>
<evidence type="ECO:0000256" key="1">
    <source>
        <dbReference type="SAM" id="MobiDB-lite"/>
    </source>
</evidence>
<gene>
    <name evidence="2" type="ORF">DdX_02113</name>
</gene>
<name>A0AAD4NGR0_9BILA</name>
<dbReference type="Proteomes" id="UP001201812">
    <property type="component" value="Unassembled WGS sequence"/>
</dbReference>
<proteinExistence type="predicted"/>
<accession>A0AAD4NGR0</accession>
<protein>
    <submittedName>
        <fullName evidence="2">Uncharacterized protein</fullName>
    </submittedName>
</protein>
<keyword evidence="3" id="KW-1185">Reference proteome</keyword>